<evidence type="ECO:0000313" key="2">
    <source>
        <dbReference type="EMBL" id="AVH26125.1"/>
    </source>
</evidence>
<evidence type="ECO:0000256" key="1">
    <source>
        <dbReference type="SAM" id="Phobius"/>
    </source>
</evidence>
<keyword evidence="1" id="KW-0472">Membrane</keyword>
<reference evidence="3" key="1">
    <citation type="submission" date="2017-12" db="EMBL/GenBank/DDBJ databases">
        <title>FDA dAtabase for Regulatory Grade micrObial Sequences (FDA-ARGOS): Supporting development and validation of Infectious Disease Dx tests.</title>
        <authorList>
            <person name="Hoffmann M."/>
            <person name="Allard M."/>
            <person name="Evans P."/>
            <person name="Brown E."/>
            <person name="Tallon L.J."/>
            <person name="Sadzewicz L."/>
            <person name="Sengamalay N."/>
            <person name="Ott S."/>
            <person name="Godinez A."/>
            <person name="Nagaraj S."/>
            <person name="Vavikolanu K."/>
            <person name="Aluvathingal J."/>
            <person name="Nadendla S."/>
            <person name="Hobson J."/>
            <person name="Sichtig H."/>
        </authorList>
    </citation>
    <scope>NUCLEOTIDE SEQUENCE [LARGE SCALE GENOMIC DNA]</scope>
    <source>
        <strain evidence="3">LMG 3418</strain>
    </source>
</reference>
<dbReference type="Proteomes" id="UP000237665">
    <property type="component" value="Chromosome 1"/>
</dbReference>
<gene>
    <name evidence="2" type="ORF">AL468_02365</name>
</gene>
<organism evidence="2 3">
    <name type="scientific">Vibrio diabolicus</name>
    <dbReference type="NCBI Taxonomy" id="50719"/>
    <lineage>
        <taxon>Bacteria</taxon>
        <taxon>Pseudomonadati</taxon>
        <taxon>Pseudomonadota</taxon>
        <taxon>Gammaproteobacteria</taxon>
        <taxon>Vibrionales</taxon>
        <taxon>Vibrionaceae</taxon>
        <taxon>Vibrio</taxon>
        <taxon>Vibrio diabolicus subgroup</taxon>
    </lineage>
</organism>
<evidence type="ECO:0000313" key="3">
    <source>
        <dbReference type="Proteomes" id="UP000237665"/>
    </source>
</evidence>
<keyword evidence="3" id="KW-1185">Reference proteome</keyword>
<feature type="transmembrane region" description="Helical" evidence="1">
    <location>
        <begin position="44"/>
        <end position="63"/>
    </location>
</feature>
<dbReference type="RefSeq" id="WP_104974115.1">
    <property type="nucleotide sequence ID" value="NZ_CP014134.1"/>
</dbReference>
<accession>A0ABN5HG84</accession>
<keyword evidence="1" id="KW-0812">Transmembrane</keyword>
<feature type="transmembrane region" description="Helical" evidence="1">
    <location>
        <begin position="7"/>
        <end position="32"/>
    </location>
</feature>
<dbReference type="EMBL" id="CP014134">
    <property type="protein sequence ID" value="AVH26125.1"/>
    <property type="molecule type" value="Genomic_DNA"/>
</dbReference>
<sequence length="76" mass="8205">MNDFKDLASFAGFSVLTGLSFGTTFFSLAFLYSSIEAQQVMNTNALVCTVLGVVGLFVGITQLNKKRQLTESESIS</sequence>
<keyword evidence="1" id="KW-1133">Transmembrane helix</keyword>
<proteinExistence type="predicted"/>
<protein>
    <submittedName>
        <fullName evidence="2">Uncharacterized protein</fullName>
    </submittedName>
</protein>
<name>A0ABN5HG84_9VIBR</name>